<reference evidence="1" key="2">
    <citation type="submission" date="2022-06" db="UniProtKB">
        <authorList>
            <consortium name="EnsemblPlants"/>
        </authorList>
    </citation>
    <scope>IDENTIFICATION</scope>
</reference>
<dbReference type="Gramene" id="TuG1812S0003136500.01.T07">
    <property type="protein sequence ID" value="TuG1812S0003136500.01.T07"/>
    <property type="gene ID" value="TuG1812S0003136500.01"/>
</dbReference>
<name>A0A8R7REI3_TRIUA</name>
<dbReference type="EnsemblPlants" id="TuG1812S0003136500.01.T07">
    <property type="protein sequence ID" value="TuG1812S0003136500.01.T07"/>
    <property type="gene ID" value="TuG1812S0003136500.01"/>
</dbReference>
<evidence type="ECO:0000313" key="1">
    <source>
        <dbReference type="EnsemblPlants" id="TuG1812S0003136500.01.T07"/>
    </source>
</evidence>
<protein>
    <submittedName>
        <fullName evidence="1">Uncharacterized protein</fullName>
    </submittedName>
</protein>
<organism evidence="1 2">
    <name type="scientific">Triticum urartu</name>
    <name type="common">Red wild einkorn</name>
    <name type="synonym">Crithodium urartu</name>
    <dbReference type="NCBI Taxonomy" id="4572"/>
    <lineage>
        <taxon>Eukaryota</taxon>
        <taxon>Viridiplantae</taxon>
        <taxon>Streptophyta</taxon>
        <taxon>Embryophyta</taxon>
        <taxon>Tracheophyta</taxon>
        <taxon>Spermatophyta</taxon>
        <taxon>Magnoliopsida</taxon>
        <taxon>Liliopsida</taxon>
        <taxon>Poales</taxon>
        <taxon>Poaceae</taxon>
        <taxon>BOP clade</taxon>
        <taxon>Pooideae</taxon>
        <taxon>Triticodae</taxon>
        <taxon>Triticeae</taxon>
        <taxon>Triticinae</taxon>
        <taxon>Triticum</taxon>
    </lineage>
</organism>
<proteinExistence type="predicted"/>
<reference evidence="2" key="1">
    <citation type="journal article" date="2013" name="Nature">
        <title>Draft genome of the wheat A-genome progenitor Triticum urartu.</title>
        <authorList>
            <person name="Ling H.Q."/>
            <person name="Zhao S."/>
            <person name="Liu D."/>
            <person name="Wang J."/>
            <person name="Sun H."/>
            <person name="Zhang C."/>
            <person name="Fan H."/>
            <person name="Li D."/>
            <person name="Dong L."/>
            <person name="Tao Y."/>
            <person name="Gao C."/>
            <person name="Wu H."/>
            <person name="Li Y."/>
            <person name="Cui Y."/>
            <person name="Guo X."/>
            <person name="Zheng S."/>
            <person name="Wang B."/>
            <person name="Yu K."/>
            <person name="Liang Q."/>
            <person name="Yang W."/>
            <person name="Lou X."/>
            <person name="Chen J."/>
            <person name="Feng M."/>
            <person name="Jian J."/>
            <person name="Zhang X."/>
            <person name="Luo G."/>
            <person name="Jiang Y."/>
            <person name="Liu J."/>
            <person name="Wang Z."/>
            <person name="Sha Y."/>
            <person name="Zhang B."/>
            <person name="Wu H."/>
            <person name="Tang D."/>
            <person name="Shen Q."/>
            <person name="Xue P."/>
            <person name="Zou S."/>
            <person name="Wang X."/>
            <person name="Liu X."/>
            <person name="Wang F."/>
            <person name="Yang Y."/>
            <person name="An X."/>
            <person name="Dong Z."/>
            <person name="Zhang K."/>
            <person name="Zhang X."/>
            <person name="Luo M.C."/>
            <person name="Dvorak J."/>
            <person name="Tong Y."/>
            <person name="Wang J."/>
            <person name="Yang H."/>
            <person name="Li Z."/>
            <person name="Wang D."/>
            <person name="Zhang A."/>
            <person name="Wang J."/>
        </authorList>
    </citation>
    <scope>NUCLEOTIDE SEQUENCE</scope>
    <source>
        <strain evidence="2">cv. G1812</strain>
    </source>
</reference>
<evidence type="ECO:0000313" key="2">
    <source>
        <dbReference type="Proteomes" id="UP000015106"/>
    </source>
</evidence>
<sequence>MKKKQATRTHERECPRARPPDFAAALALAVADACATSTEAIANPSLRRRPRARIKDRGLQSALNPCATSVRRRRSRRYVGEKYLSPRNPLPSWIPFQTPIRLLLLVAPARHGQGSASRRRGAWQGREGWVRSAGQSSSGRTARWTTCTDTSTTCPSSMTRLGHQSCLGIFKVHASNINKILSFYLKLDLLLMFAFAIDDVNLSKYPTTFSLSLDSISLEDNLGKRLEVNKMCIVILV</sequence>
<keyword evidence="2" id="KW-1185">Reference proteome</keyword>
<dbReference type="Proteomes" id="UP000015106">
    <property type="component" value="Unassembled WGS sequence"/>
</dbReference>
<accession>A0A8R7REI3</accession>
<dbReference type="AlphaFoldDB" id="A0A8R7REI3"/>